<evidence type="ECO:0000256" key="6">
    <source>
        <dbReference type="ARBA" id="ARBA00023054"/>
    </source>
</evidence>
<dbReference type="PROSITE" id="PS51312">
    <property type="entry name" value="SB"/>
    <property type="match status" value="1"/>
</dbReference>
<feature type="compositionally biased region" description="Polar residues" evidence="8">
    <location>
        <begin position="282"/>
        <end position="309"/>
    </location>
</feature>
<dbReference type="SUPFAM" id="SSF54495">
    <property type="entry name" value="UBC-like"/>
    <property type="match status" value="1"/>
</dbReference>
<dbReference type="PANTHER" id="PTHR23306">
    <property type="entry name" value="TUMOR SUSCEPTIBILITY GENE 101 PROTEIN-RELATED"/>
    <property type="match status" value="1"/>
</dbReference>
<evidence type="ECO:0000313" key="11">
    <source>
        <dbReference type="EMBL" id="EOA84480.1"/>
    </source>
</evidence>
<dbReference type="Gene3D" id="6.10.140.820">
    <property type="match status" value="1"/>
</dbReference>
<dbReference type="GO" id="GO:0043162">
    <property type="term" value="P:ubiquitin-dependent protein catabolic process via the multivesicular body sorting pathway"/>
    <property type="evidence" value="ECO:0007669"/>
    <property type="project" value="UniProtKB-ARBA"/>
</dbReference>
<organism evidence="11 12">
    <name type="scientific">Exserohilum turcicum (strain 28A)</name>
    <name type="common">Northern leaf blight fungus</name>
    <name type="synonym">Setosphaeria turcica</name>
    <dbReference type="NCBI Taxonomy" id="671987"/>
    <lineage>
        <taxon>Eukaryota</taxon>
        <taxon>Fungi</taxon>
        <taxon>Dikarya</taxon>
        <taxon>Ascomycota</taxon>
        <taxon>Pezizomycotina</taxon>
        <taxon>Dothideomycetes</taxon>
        <taxon>Pleosporomycetidae</taxon>
        <taxon>Pleosporales</taxon>
        <taxon>Pleosporineae</taxon>
        <taxon>Pleosporaceae</taxon>
        <taxon>Exserohilum</taxon>
    </lineage>
</organism>
<dbReference type="InterPro" id="IPR016135">
    <property type="entry name" value="UBQ-conjugating_enzyme/RWD"/>
</dbReference>
<proteinExistence type="inferred from homology"/>
<dbReference type="PANTHER" id="PTHR23306:SF3">
    <property type="entry name" value="TUMOR SUPPRESSOR PROTEIN 101"/>
    <property type="match status" value="1"/>
</dbReference>
<dbReference type="EMBL" id="KB908704">
    <property type="protein sequence ID" value="EOA84480.1"/>
    <property type="molecule type" value="Genomic_DNA"/>
</dbReference>
<feature type="compositionally biased region" description="Pro residues" evidence="8">
    <location>
        <begin position="220"/>
        <end position="229"/>
    </location>
</feature>
<evidence type="ECO:0008006" key="13">
    <source>
        <dbReference type="Google" id="ProtNLM"/>
    </source>
</evidence>
<keyword evidence="3 7" id="KW-0813">Transport</keyword>
<keyword evidence="12" id="KW-1185">Reference proteome</keyword>
<feature type="compositionally biased region" description="Pro residues" evidence="8">
    <location>
        <begin position="161"/>
        <end position="171"/>
    </location>
</feature>
<evidence type="ECO:0000256" key="5">
    <source>
        <dbReference type="ARBA" id="ARBA00022927"/>
    </source>
</evidence>
<protein>
    <recommendedName>
        <fullName evidence="13">UEV-domain-containing protein</fullName>
    </recommendedName>
</protein>
<sequence length="578" mass="63958">MASEKVLNWLYSVLVNEYSDVNRTYHDAAETLAHYPSLNVRTEPYTYENGTSALLLLITGTLPVTFRGATYGFPVAIWVPHAYPREPPMVYVTPSQDMALRPGQHVSTDGRVYHPYLAQWAQYWDKSTLFDFLAVLRGVFAKEPPVRSRQQQPQYTAPAQQAPPPVPPPPAEWRRAAQEIPASSSSPALPSQPPPPPPKPPKPYEQQRSTPQTPQDRYSKPPPLPPHPPQHAQSPQQQQPQRNRYDGPAEWQQQPPAQQYMPNAQGSFDMGTAMSGPRLQHPQVQAHSYPQQSFNSGSPVSPMTPNGQPMASHFPGSGPHQPSPLQQMNQYQATQTPQQQQQFGRPPPPPQQYQQYPPGYTPHLSQQYQSPPQAPPAPKPPVDLLDDSLEVTLPSQSANQVPLPVPPVPPNPEKDALLRALSQTLVSQIQQIVSSNMAAIAPLRAQQAALQNAHARLQAELGELQQLDAALVSNEQVLKGAMVDADRVMEDARRRKAPDVDDVLVAPTVVGGQLYTLAAEEKGIADALFVLGRALDRGRISTDVFVKQTRSLAREQFMKKALIKKIAKGMALDEYQMH</sequence>
<keyword evidence="6" id="KW-0175">Coiled coil</keyword>
<dbReference type="eggNOG" id="KOG2391">
    <property type="taxonomic scope" value="Eukaryota"/>
</dbReference>
<name>R0IGY2_EXST2</name>
<evidence type="ECO:0000256" key="8">
    <source>
        <dbReference type="SAM" id="MobiDB-lite"/>
    </source>
</evidence>
<gene>
    <name evidence="11" type="ORF">SETTUDRAFT_152241</name>
</gene>
<feature type="domain" description="SB" evidence="9">
    <location>
        <begin position="508"/>
        <end position="576"/>
    </location>
</feature>
<comment type="subcellular location">
    <subcellularLocation>
        <location evidence="1">Endosome</location>
    </subcellularLocation>
</comment>
<evidence type="ECO:0000259" key="9">
    <source>
        <dbReference type="PROSITE" id="PS51312"/>
    </source>
</evidence>
<evidence type="ECO:0000256" key="3">
    <source>
        <dbReference type="ARBA" id="ARBA00022448"/>
    </source>
</evidence>
<dbReference type="InterPro" id="IPR017916">
    <property type="entry name" value="SB_dom"/>
</dbReference>
<evidence type="ECO:0000256" key="4">
    <source>
        <dbReference type="ARBA" id="ARBA00022753"/>
    </source>
</evidence>
<feature type="compositionally biased region" description="Low complexity" evidence="8">
    <location>
        <begin position="352"/>
        <end position="371"/>
    </location>
</feature>
<dbReference type="InterPro" id="IPR037202">
    <property type="entry name" value="ESCRT_assembly_dom"/>
</dbReference>
<dbReference type="Pfam" id="PF05743">
    <property type="entry name" value="UEV"/>
    <property type="match status" value="1"/>
</dbReference>
<reference evidence="11 12" key="1">
    <citation type="journal article" date="2012" name="PLoS Pathog.">
        <title>Diverse lifestyles and strategies of plant pathogenesis encoded in the genomes of eighteen Dothideomycetes fungi.</title>
        <authorList>
            <person name="Ohm R.A."/>
            <person name="Feau N."/>
            <person name="Henrissat B."/>
            <person name="Schoch C.L."/>
            <person name="Horwitz B.A."/>
            <person name="Barry K.W."/>
            <person name="Condon B.J."/>
            <person name="Copeland A.C."/>
            <person name="Dhillon B."/>
            <person name="Glaser F."/>
            <person name="Hesse C.N."/>
            <person name="Kosti I."/>
            <person name="LaButti K."/>
            <person name="Lindquist E.A."/>
            <person name="Lucas S."/>
            <person name="Salamov A.A."/>
            <person name="Bradshaw R.E."/>
            <person name="Ciuffetti L."/>
            <person name="Hamelin R.C."/>
            <person name="Kema G.H.J."/>
            <person name="Lawrence C."/>
            <person name="Scott J.A."/>
            <person name="Spatafora J.W."/>
            <person name="Turgeon B.G."/>
            <person name="de Wit P.J.G.M."/>
            <person name="Zhong S."/>
            <person name="Goodwin S.B."/>
            <person name="Grigoriev I.V."/>
        </authorList>
    </citation>
    <scope>NUCLEOTIDE SEQUENCE [LARGE SCALE GENOMIC DNA]</scope>
    <source>
        <strain evidence="12">28A</strain>
    </source>
</reference>
<feature type="compositionally biased region" description="Pro residues" evidence="8">
    <location>
        <begin position="190"/>
        <end position="203"/>
    </location>
</feature>
<feature type="compositionally biased region" description="Pro residues" evidence="8">
    <location>
        <begin position="372"/>
        <end position="381"/>
    </location>
</feature>
<feature type="domain" description="UEV" evidence="10">
    <location>
        <begin position="5"/>
        <end position="150"/>
    </location>
</feature>
<feature type="region of interest" description="Disordered" evidence="8">
    <location>
        <begin position="144"/>
        <end position="385"/>
    </location>
</feature>
<dbReference type="SUPFAM" id="SSF140111">
    <property type="entry name" value="Endosomal sorting complex assembly domain"/>
    <property type="match status" value="1"/>
</dbReference>
<dbReference type="Pfam" id="PF09454">
    <property type="entry name" value="Vps23_core"/>
    <property type="match status" value="1"/>
</dbReference>
<evidence type="ECO:0000259" key="10">
    <source>
        <dbReference type="PROSITE" id="PS51322"/>
    </source>
</evidence>
<dbReference type="RefSeq" id="XP_008027902.1">
    <property type="nucleotide sequence ID" value="XM_008029711.1"/>
</dbReference>
<dbReference type="CDD" id="cd11685">
    <property type="entry name" value="UEV_TSG101-like"/>
    <property type="match status" value="1"/>
</dbReference>
<dbReference type="AlphaFoldDB" id="R0IGY2"/>
<dbReference type="GO" id="GO:0000813">
    <property type="term" value="C:ESCRT I complex"/>
    <property type="evidence" value="ECO:0007669"/>
    <property type="project" value="TreeGrafter"/>
</dbReference>
<dbReference type="GO" id="GO:0043130">
    <property type="term" value="F:ubiquitin binding"/>
    <property type="evidence" value="ECO:0007669"/>
    <property type="project" value="TreeGrafter"/>
</dbReference>
<evidence type="ECO:0000313" key="12">
    <source>
        <dbReference type="Proteomes" id="UP000016935"/>
    </source>
</evidence>
<evidence type="ECO:0000256" key="7">
    <source>
        <dbReference type="PROSITE-ProRule" id="PRU00644"/>
    </source>
</evidence>
<feature type="compositionally biased region" description="Low complexity" evidence="8">
    <location>
        <begin position="149"/>
        <end position="160"/>
    </location>
</feature>
<keyword evidence="4" id="KW-0967">Endosome</keyword>
<dbReference type="GO" id="GO:0006886">
    <property type="term" value="P:intracellular protein transport"/>
    <property type="evidence" value="ECO:0007669"/>
    <property type="project" value="UniProtKB-ARBA"/>
</dbReference>
<dbReference type="PROSITE" id="PS51322">
    <property type="entry name" value="UEV"/>
    <property type="match status" value="1"/>
</dbReference>
<dbReference type="Gene3D" id="3.10.110.10">
    <property type="entry name" value="Ubiquitin Conjugating Enzyme"/>
    <property type="match status" value="1"/>
</dbReference>
<dbReference type="Proteomes" id="UP000016935">
    <property type="component" value="Unassembled WGS sequence"/>
</dbReference>
<dbReference type="GeneID" id="19397172"/>
<comment type="similarity">
    <text evidence="2">Belongs to the ubiquitin-conjugating enzyme family. UEV subfamily.</text>
</comment>
<evidence type="ECO:0000256" key="1">
    <source>
        <dbReference type="ARBA" id="ARBA00004177"/>
    </source>
</evidence>
<feature type="compositionally biased region" description="Low complexity" evidence="8">
    <location>
        <begin position="230"/>
        <end position="241"/>
    </location>
</feature>
<dbReference type="GO" id="GO:0072666">
    <property type="term" value="P:establishment of protein localization to vacuole"/>
    <property type="evidence" value="ECO:0007669"/>
    <property type="project" value="UniProtKB-ARBA"/>
</dbReference>
<evidence type="ECO:0000256" key="2">
    <source>
        <dbReference type="ARBA" id="ARBA00009594"/>
    </source>
</evidence>
<dbReference type="InterPro" id="IPR008883">
    <property type="entry name" value="UEV_N"/>
</dbReference>
<dbReference type="STRING" id="671987.R0IGY2"/>
<reference evidence="11 12" key="2">
    <citation type="journal article" date="2013" name="PLoS Genet.">
        <title>Comparative genome structure, secondary metabolite, and effector coding capacity across Cochliobolus pathogens.</title>
        <authorList>
            <person name="Condon B.J."/>
            <person name="Leng Y."/>
            <person name="Wu D."/>
            <person name="Bushley K.E."/>
            <person name="Ohm R.A."/>
            <person name="Otillar R."/>
            <person name="Martin J."/>
            <person name="Schackwitz W."/>
            <person name="Grimwood J."/>
            <person name="MohdZainudin N."/>
            <person name="Xue C."/>
            <person name="Wang R."/>
            <person name="Manning V.A."/>
            <person name="Dhillon B."/>
            <person name="Tu Z.J."/>
            <person name="Steffenson B.J."/>
            <person name="Salamov A."/>
            <person name="Sun H."/>
            <person name="Lowry S."/>
            <person name="LaButti K."/>
            <person name="Han J."/>
            <person name="Copeland A."/>
            <person name="Lindquist E."/>
            <person name="Barry K."/>
            <person name="Schmutz J."/>
            <person name="Baker S.E."/>
            <person name="Ciuffetti L.M."/>
            <person name="Grigoriev I.V."/>
            <person name="Zhong S."/>
            <person name="Turgeon B.G."/>
        </authorList>
    </citation>
    <scope>NUCLEOTIDE SEQUENCE [LARGE SCALE GENOMIC DNA]</scope>
    <source>
        <strain evidence="12">28A</strain>
    </source>
</reference>
<feature type="compositionally biased region" description="Low complexity" evidence="8">
    <location>
        <begin position="326"/>
        <end position="344"/>
    </location>
</feature>
<dbReference type="InterPro" id="IPR052070">
    <property type="entry name" value="ESCRT-I_UEV_domain"/>
</dbReference>
<dbReference type="HOGENOM" id="CLU_017548_2_1_1"/>
<feature type="compositionally biased region" description="Low complexity" evidence="8">
    <location>
        <begin position="248"/>
        <end position="265"/>
    </location>
</feature>
<keyword evidence="5 7" id="KW-0653">Protein transport</keyword>
<accession>R0IGY2</accession>
<dbReference type="OrthoDB" id="306304at2759"/>
<feature type="compositionally biased region" description="Polar residues" evidence="8">
    <location>
        <begin position="206"/>
        <end position="216"/>
    </location>
</feature>